<dbReference type="EMBL" id="KQ947425">
    <property type="protein sequence ID" value="KUJ12180.1"/>
    <property type="molecule type" value="Genomic_DNA"/>
</dbReference>
<evidence type="ECO:0000256" key="1">
    <source>
        <dbReference type="ARBA" id="ARBA00023015"/>
    </source>
</evidence>
<dbReference type="GeneID" id="28832696"/>
<keyword evidence="1" id="KW-0805">Transcription regulation</keyword>
<keyword evidence="6" id="KW-1185">Reference proteome</keyword>
<dbReference type="Pfam" id="PF04082">
    <property type="entry name" value="Fungal_trans"/>
    <property type="match status" value="1"/>
</dbReference>
<sequence>MNLSERVAQLEKELAALRADKDLTPRKNSFLADGKTNFDSSSQVVNAFSTSSEITGPISALSPTTANNPPILSLFDNAILNTSETNNAIYDSISREFGNGSLKPVNYQSTPHFRTSRIKRAKICEALTDRLPSQSSICEILEIGGIWWNLLRTLHPYMCCEDEKMSIQNYVFLALDQDNPCILGTALSWLVISMQCLPTSYDTSHLNLPMPLKDLTQHYVASIDQLIVCDDEISLSLEGIECILLQGQFYGDVGRPRKAWTIIRKALSHGVLLGLHKTTQVSANPSPHHQRRENVWWHMVQVDAYLSLMLGLQSFARPLLLDSQVELLPGPGIISFDLYRKKLFSVISKIGDRNQAMQISSNTTLTTTMEINQELDALSSHLQPISWNTTMPSQTESRKDTLGNYESIITNLWHYQAQSMLHLPFMLQSPSSGEFDCNRTVCISGSRKVVQVYIKMRELAGGRINLCRLVDFQVFMSVVIVLLGLLDWNLVYQTMAVLKVVSAEPENLIAAQCLQALETLVSIGDGQISSNGQASDRKIFIPYFGIINVAPVSSFMNGIAQATAPHLQEIDHPPATSSQANNLIIDIDVFNAFSFGNGLQNSGSVSRPEVPDDILLPDALTMDIDQDWSWMLNADYQMNGHM</sequence>
<evidence type="ECO:0000259" key="4">
    <source>
        <dbReference type="SMART" id="SM00906"/>
    </source>
</evidence>
<dbReference type="STRING" id="149040.A0A194WW32"/>
<name>A0A194WW32_MOLSC</name>
<dbReference type="KEGG" id="psco:LY89DRAFT_786309"/>
<evidence type="ECO:0000313" key="5">
    <source>
        <dbReference type="EMBL" id="KUJ12180.1"/>
    </source>
</evidence>
<dbReference type="Proteomes" id="UP000070700">
    <property type="component" value="Unassembled WGS sequence"/>
</dbReference>
<dbReference type="RefSeq" id="XP_018066535.1">
    <property type="nucleotide sequence ID" value="XM_018222970.1"/>
</dbReference>
<evidence type="ECO:0000313" key="6">
    <source>
        <dbReference type="Proteomes" id="UP000070700"/>
    </source>
</evidence>
<reference evidence="5 6" key="1">
    <citation type="submission" date="2015-10" db="EMBL/GenBank/DDBJ databases">
        <title>Full genome of DAOMC 229536 Phialocephala scopiformis, a fungal endophyte of spruce producing the potent anti-insectan compound rugulosin.</title>
        <authorList>
            <consortium name="DOE Joint Genome Institute"/>
            <person name="Walker A.K."/>
            <person name="Frasz S.L."/>
            <person name="Seifert K.A."/>
            <person name="Miller J.D."/>
            <person name="Mondo S.J."/>
            <person name="Labutti K."/>
            <person name="Lipzen A."/>
            <person name="Dockter R."/>
            <person name="Kennedy M."/>
            <person name="Grigoriev I.V."/>
            <person name="Spatafora J.W."/>
        </authorList>
    </citation>
    <scope>NUCLEOTIDE SEQUENCE [LARGE SCALE GENOMIC DNA]</scope>
    <source>
        <strain evidence="5 6">CBS 120377</strain>
    </source>
</reference>
<protein>
    <recommendedName>
        <fullName evidence="4">Xylanolytic transcriptional activator regulatory domain-containing protein</fullName>
    </recommendedName>
</protein>
<evidence type="ECO:0000256" key="3">
    <source>
        <dbReference type="ARBA" id="ARBA00023242"/>
    </source>
</evidence>
<dbReference type="SMART" id="SM00906">
    <property type="entry name" value="Fungal_trans"/>
    <property type="match status" value="1"/>
</dbReference>
<dbReference type="InterPro" id="IPR007219">
    <property type="entry name" value="XnlR_reg_dom"/>
</dbReference>
<organism evidence="5 6">
    <name type="scientific">Mollisia scopiformis</name>
    <name type="common">Conifer needle endophyte fungus</name>
    <name type="synonym">Phialocephala scopiformis</name>
    <dbReference type="NCBI Taxonomy" id="149040"/>
    <lineage>
        <taxon>Eukaryota</taxon>
        <taxon>Fungi</taxon>
        <taxon>Dikarya</taxon>
        <taxon>Ascomycota</taxon>
        <taxon>Pezizomycotina</taxon>
        <taxon>Leotiomycetes</taxon>
        <taxon>Helotiales</taxon>
        <taxon>Mollisiaceae</taxon>
        <taxon>Mollisia</taxon>
    </lineage>
</organism>
<feature type="domain" description="Xylanolytic transcriptional activator regulatory" evidence="4">
    <location>
        <begin position="259"/>
        <end position="337"/>
    </location>
</feature>
<proteinExistence type="predicted"/>
<dbReference type="GO" id="GO:0006351">
    <property type="term" value="P:DNA-templated transcription"/>
    <property type="evidence" value="ECO:0007669"/>
    <property type="project" value="InterPro"/>
</dbReference>
<gene>
    <name evidence="5" type="ORF">LY89DRAFT_786309</name>
</gene>
<dbReference type="CDD" id="cd12148">
    <property type="entry name" value="fungal_TF_MHR"/>
    <property type="match status" value="1"/>
</dbReference>
<dbReference type="PANTHER" id="PTHR47840">
    <property type="entry name" value="ZN(II)2CYS6 TRANSCRIPTION FACTOR (EUROFUNG)-RELATED"/>
    <property type="match status" value="1"/>
</dbReference>
<keyword evidence="2" id="KW-0804">Transcription</keyword>
<dbReference type="AlphaFoldDB" id="A0A194WW32"/>
<keyword evidence="3" id="KW-0539">Nucleus</keyword>
<dbReference type="OrthoDB" id="6509908at2759"/>
<dbReference type="GO" id="GO:0008270">
    <property type="term" value="F:zinc ion binding"/>
    <property type="evidence" value="ECO:0007669"/>
    <property type="project" value="InterPro"/>
</dbReference>
<dbReference type="PANTHER" id="PTHR47840:SF1">
    <property type="entry name" value="ZN(II)2CYS6 TRANSCRIPTION FACTOR (EUROFUNG)"/>
    <property type="match status" value="1"/>
</dbReference>
<accession>A0A194WW32</accession>
<evidence type="ECO:0000256" key="2">
    <source>
        <dbReference type="ARBA" id="ARBA00023163"/>
    </source>
</evidence>
<dbReference type="GO" id="GO:0003677">
    <property type="term" value="F:DNA binding"/>
    <property type="evidence" value="ECO:0007669"/>
    <property type="project" value="InterPro"/>
</dbReference>
<dbReference type="InParanoid" id="A0A194WW32"/>